<dbReference type="AlphaFoldDB" id="A0A6M0RWT2"/>
<accession>A0A6M0RWT2</accession>
<evidence type="ECO:0000313" key="3">
    <source>
        <dbReference type="Proteomes" id="UP000481033"/>
    </source>
</evidence>
<reference evidence="2 3" key="1">
    <citation type="journal article" date="2020" name="Microb. Ecol.">
        <title>Ecogenomics of the Marine Benthic Filamentous Cyanobacterium Adonisia.</title>
        <authorList>
            <person name="Walter J.M."/>
            <person name="Coutinho F.H."/>
            <person name="Leomil L."/>
            <person name="Hargreaves P.I."/>
            <person name="Campeao M.E."/>
            <person name="Vieira V.V."/>
            <person name="Silva B.S."/>
            <person name="Fistarol G.O."/>
            <person name="Salomon P.S."/>
            <person name="Sawabe T."/>
            <person name="Mino S."/>
            <person name="Hosokawa M."/>
            <person name="Miyashita H."/>
            <person name="Maruyama F."/>
            <person name="van Verk M.C."/>
            <person name="Dutilh B.E."/>
            <person name="Thompson C.C."/>
            <person name="Thompson F.L."/>
        </authorList>
    </citation>
    <scope>NUCLEOTIDE SEQUENCE [LARGE SCALE GENOMIC DNA]</scope>
    <source>
        <strain evidence="2 3">CCMR0081</strain>
    </source>
</reference>
<name>A0A6M0RWT2_9CYAN</name>
<feature type="coiled-coil region" evidence="1">
    <location>
        <begin position="124"/>
        <end position="151"/>
    </location>
</feature>
<keyword evidence="3" id="KW-1185">Reference proteome</keyword>
<keyword evidence="1" id="KW-0175">Coiled coil</keyword>
<sequence>MPQSLSSWCKDNGLAKGTVHSKAKELKIDTSHGLSDEAIDELSKVFHLVQAEEDLPGQGVTIHTGNHRGELSLPQMPGSLDLSDNRGHAPLNTVSDDDIDAFLSVCDACVEGMRADYQNQVAITHKKKQQLSRVEQKVEEVKEENMRYRMRSEFISLHNDELDRKIHEGMSELSQGKSVIGGNGGRSQ</sequence>
<proteinExistence type="predicted"/>
<protein>
    <submittedName>
        <fullName evidence="2">Uncharacterized protein</fullName>
    </submittedName>
</protein>
<comment type="caution">
    <text evidence="2">The sequence shown here is derived from an EMBL/GenBank/DDBJ whole genome shotgun (WGS) entry which is preliminary data.</text>
</comment>
<dbReference type="RefSeq" id="WP_163702814.1">
    <property type="nucleotide sequence ID" value="NZ_QXHD01000004.1"/>
</dbReference>
<evidence type="ECO:0000256" key="1">
    <source>
        <dbReference type="SAM" id="Coils"/>
    </source>
</evidence>
<evidence type="ECO:0000313" key="2">
    <source>
        <dbReference type="EMBL" id="NEZ60152.1"/>
    </source>
</evidence>
<gene>
    <name evidence="2" type="ORF">DXZ20_31805</name>
</gene>
<organism evidence="2 3">
    <name type="scientific">Adonisia turfae CCMR0081</name>
    <dbReference type="NCBI Taxonomy" id="2292702"/>
    <lineage>
        <taxon>Bacteria</taxon>
        <taxon>Bacillati</taxon>
        <taxon>Cyanobacteriota</taxon>
        <taxon>Adonisia</taxon>
        <taxon>Adonisia turfae</taxon>
    </lineage>
</organism>
<dbReference type="Proteomes" id="UP000481033">
    <property type="component" value="Unassembled WGS sequence"/>
</dbReference>
<dbReference type="EMBL" id="QXHD01000004">
    <property type="protein sequence ID" value="NEZ60152.1"/>
    <property type="molecule type" value="Genomic_DNA"/>
</dbReference>